<dbReference type="PANTHER" id="PTHR35149">
    <property type="entry name" value="SLL5132 PROTEIN"/>
    <property type="match status" value="1"/>
</dbReference>
<feature type="domain" description="GmrSD restriction endonucleases N-terminal" evidence="2">
    <location>
        <begin position="10"/>
        <end position="224"/>
    </location>
</feature>
<feature type="domain" description="GmrSD restriction endonucleases C-terminal" evidence="3">
    <location>
        <begin position="549"/>
        <end position="703"/>
    </location>
</feature>
<reference evidence="4 5" key="1">
    <citation type="submission" date="2020-05" db="EMBL/GenBank/DDBJ databases">
        <authorList>
            <person name="Niu N."/>
        </authorList>
    </citation>
    <scope>NUCLEOTIDE SEQUENCE [LARGE SCALE GENOMIC DNA]</scope>
    <source>
        <strain evidence="4 5">3340-03</strain>
    </source>
</reference>
<gene>
    <name evidence="4" type="ORF">HKX39_02705</name>
</gene>
<evidence type="ECO:0000313" key="4">
    <source>
        <dbReference type="EMBL" id="NOL51088.1"/>
    </source>
</evidence>
<evidence type="ECO:0000259" key="2">
    <source>
        <dbReference type="Pfam" id="PF03235"/>
    </source>
</evidence>
<feature type="region of interest" description="Disordered" evidence="1">
    <location>
        <begin position="334"/>
        <end position="353"/>
    </location>
</feature>
<comment type="caution">
    <text evidence="4">The sequence shown here is derived from an EMBL/GenBank/DDBJ whole genome shotgun (WGS) entry which is preliminary data.</text>
</comment>
<feature type="compositionally biased region" description="Basic and acidic residues" evidence="1">
    <location>
        <begin position="342"/>
        <end position="353"/>
    </location>
</feature>
<feature type="region of interest" description="Disordered" evidence="1">
    <location>
        <begin position="296"/>
        <end position="318"/>
    </location>
</feature>
<name>A0A849P6B0_9BURK</name>
<dbReference type="Pfam" id="PF03235">
    <property type="entry name" value="GmrSD_N"/>
    <property type="match status" value="1"/>
</dbReference>
<protein>
    <submittedName>
        <fullName evidence="4">DUF262 domain-containing protein</fullName>
    </submittedName>
</protein>
<organism evidence="4 5">
    <name type="scientific">Pelistega suis</name>
    <dbReference type="NCBI Taxonomy" id="1631957"/>
    <lineage>
        <taxon>Bacteria</taxon>
        <taxon>Pseudomonadati</taxon>
        <taxon>Pseudomonadota</taxon>
        <taxon>Betaproteobacteria</taxon>
        <taxon>Burkholderiales</taxon>
        <taxon>Alcaligenaceae</taxon>
        <taxon>Pelistega</taxon>
    </lineage>
</organism>
<dbReference type="Proteomes" id="UP000537862">
    <property type="component" value="Unassembled WGS sequence"/>
</dbReference>
<proteinExistence type="predicted"/>
<keyword evidence="5" id="KW-1185">Reference proteome</keyword>
<dbReference type="AlphaFoldDB" id="A0A849P6B0"/>
<evidence type="ECO:0000313" key="5">
    <source>
        <dbReference type="Proteomes" id="UP000537862"/>
    </source>
</evidence>
<dbReference type="PANTHER" id="PTHR35149:SF1">
    <property type="entry name" value="DUF5655 DOMAIN-CONTAINING PROTEIN"/>
    <property type="match status" value="1"/>
</dbReference>
<dbReference type="InterPro" id="IPR011089">
    <property type="entry name" value="GmrSD_C"/>
</dbReference>
<evidence type="ECO:0000259" key="3">
    <source>
        <dbReference type="Pfam" id="PF07510"/>
    </source>
</evidence>
<accession>A0A849P6B0</accession>
<sequence length="717" mass="83818">MDKQLGFIDLKTLFNDYSDKYIIPIYQRNYAWIDIEIQQLLSDLLNTSESDTAYFLGSLVVQKKTDATYEVIDGQQRLTTLFLLNECLRLLLPDVYNGKSFHLRFEHRKASEDILNGLKDLSPQELDASSIDKRLEEKLKEKSENELKERSGLIDGVSIIEKFLRELSQDKQEQLCAFLSLKQKNCAYLLRTELPSHIDKNHYFEKMNARGVQLEAQELLKAKMMDALEKNNAEITLFSLIWDSCADMSRFAVQQLYSKLKSPSEEVFSESGLLKSEMTFDKLAKIYTDSNHKLLQNSADSGESEEADSGNSAHDSKKVERTIKTLFTGDISENTENQVTADENKRNPDEDKGSYQSVINFPNFLLQVLSIYLNKNNTSDENAIHIRLDDKFLLEEFSYAPKVPKRKEKPHFDKPEKVKEFIMHLLKMRCLFDCYVLKMTEKEDKEKWGIWSWKKSAKNNYYSVETFSKEFLKESEKKSIESILQLQSMLHVSFNTQTYKKWLLKVLDFLNNATMLNKDFVKTFKEELEKIAAELFKEQYSDVDDVVQYLQDAQYLNITHYTFHYLDYLIWKAFQKDESSKDLLLEKSKQEDKGSVEKLQNAIKNFTFKHRSSVEHYYPQNPASIPPLDKDEEGEKKLLHSLGNLCLISGYQNGKLYNSSPEEKRREVLLRLEHTKGIDSAKQALMMMYKQWTDEDITDHQEKVLTLLENERKELKK</sequence>
<dbReference type="Pfam" id="PF07510">
    <property type="entry name" value="GmrSD_C"/>
    <property type="match status" value="1"/>
</dbReference>
<dbReference type="EMBL" id="JABGBN010000001">
    <property type="protein sequence ID" value="NOL51088.1"/>
    <property type="molecule type" value="Genomic_DNA"/>
</dbReference>
<dbReference type="RefSeq" id="WP_171679759.1">
    <property type="nucleotide sequence ID" value="NZ_JABGBN010000001.1"/>
</dbReference>
<evidence type="ECO:0000256" key="1">
    <source>
        <dbReference type="SAM" id="MobiDB-lite"/>
    </source>
</evidence>
<dbReference type="InterPro" id="IPR004919">
    <property type="entry name" value="GmrSD_N"/>
</dbReference>